<dbReference type="InterPro" id="IPR001881">
    <property type="entry name" value="EGF-like_Ca-bd_dom"/>
</dbReference>
<comment type="subcellular location">
    <subcellularLocation>
        <location evidence="1">Membrane</location>
        <topology evidence="1">Single-pass type I membrane protein</topology>
    </subcellularLocation>
</comment>
<evidence type="ECO:0000256" key="1">
    <source>
        <dbReference type="ARBA" id="ARBA00004479"/>
    </source>
</evidence>
<dbReference type="InterPro" id="IPR011009">
    <property type="entry name" value="Kinase-like_dom_sf"/>
</dbReference>
<keyword evidence="6 20" id="KW-0812">Transmembrane</keyword>
<sequence length="712" mass="79848">MNSWFEITCNTTTDPPKAFIELNDANFEVFDISDTELRISNLGAEACYDLSGLVYKNYYTSLDLRNTSYTYSGANVLTVVGCDDWANFYQAEDEHLPTGCTTICHNEKEVRKDECSGGGCCQVSVNVQKYYYVDLGTYGNHTDNISSFNPCGYAFLGEKKRFNFQGLSDLKDIGAIKNKIEMTVPIVLDWVIDENRTCAQAAQHSNSFACRYAHSYCIDGGKSSGGYRCSCNQGYEGNPYLSPGCKDIDECADPNNNDCEKTCINIPGNYKCSCPHGYDGDGRKDSSGCVAKSSKFPLIKFIIGMSFGCISLIVGTISLYCIIKNRKHTQLREKFFEQNGGLLFKQQSNAKNGSAVDSTKLFTDKELKKATNNYASDRIIGQGGYGIVFKGILPDQRVVAIKRSKIIDKSQVEQFINEMVILTQVNHRNVVKLLGCCLECEVPLLVYEFVSNGTLFHHVHNTDGSMSWLTLENRLRIAAESSSALAYLHSAASIPIIHRDVKLANILLDDHHVVKISDFGASRLVPLDQTQVTTLVQGTLGYLDPEYFHKGHLTDKSDVYSFGVVLAELLTGKKPISNERSLEDRHLATFFVTAVDEHRIFQILEPRVVQEGTLEQLEAAARLVKRCLSLYGKERPTMKEVMMEIERLRTFNKHPWVNEHGNEETTRLDGMDIKHSDLYESQLSSYNYIGDDLEQYNSSPVSLLHPSTYRPR</sequence>
<dbReference type="SUPFAM" id="SSF57196">
    <property type="entry name" value="EGF/Laminin"/>
    <property type="match status" value="1"/>
</dbReference>
<keyword evidence="24" id="KW-1185">Reference proteome</keyword>
<evidence type="ECO:0000256" key="9">
    <source>
        <dbReference type="ARBA" id="ARBA00022741"/>
    </source>
</evidence>
<evidence type="ECO:0000256" key="11">
    <source>
        <dbReference type="ARBA" id="ARBA00022840"/>
    </source>
</evidence>
<feature type="domain" description="EGF-like" evidence="22">
    <location>
        <begin position="247"/>
        <end position="281"/>
    </location>
</feature>
<dbReference type="InterPro" id="IPR008271">
    <property type="entry name" value="Ser/Thr_kinase_AS"/>
</dbReference>
<evidence type="ECO:0000256" key="15">
    <source>
        <dbReference type="ARBA" id="ARBA00047558"/>
    </source>
</evidence>
<dbReference type="Gene3D" id="3.30.200.20">
    <property type="entry name" value="Phosphorylase Kinase, domain 1"/>
    <property type="match status" value="1"/>
</dbReference>
<dbReference type="PROSITE" id="PS00010">
    <property type="entry name" value="ASX_HYDROXYL"/>
    <property type="match status" value="1"/>
</dbReference>
<evidence type="ECO:0000256" key="16">
    <source>
        <dbReference type="ARBA" id="ARBA00047951"/>
    </source>
</evidence>
<keyword evidence="2" id="KW-0723">Serine/threonine-protein kinase</keyword>
<dbReference type="GO" id="GO:0004674">
    <property type="term" value="F:protein serine/threonine kinase activity"/>
    <property type="evidence" value="ECO:0007669"/>
    <property type="project" value="UniProtKB-KW"/>
</dbReference>
<evidence type="ECO:0000256" key="10">
    <source>
        <dbReference type="ARBA" id="ARBA00022777"/>
    </source>
</evidence>
<dbReference type="SMART" id="SM00220">
    <property type="entry name" value="S_TKc"/>
    <property type="match status" value="1"/>
</dbReference>
<evidence type="ECO:0000256" key="12">
    <source>
        <dbReference type="ARBA" id="ARBA00022989"/>
    </source>
</evidence>
<keyword evidence="14" id="KW-1015">Disulfide bond</keyword>
<dbReference type="PANTHER" id="PTHR27005">
    <property type="entry name" value="WALL-ASSOCIATED RECEPTOR KINASE-LIKE 21"/>
    <property type="match status" value="1"/>
</dbReference>
<evidence type="ECO:0000256" key="3">
    <source>
        <dbReference type="ARBA" id="ARBA00022536"/>
    </source>
</evidence>
<evidence type="ECO:0000256" key="2">
    <source>
        <dbReference type="ARBA" id="ARBA00022527"/>
    </source>
</evidence>
<dbReference type="InterPro" id="IPR049883">
    <property type="entry name" value="NOTCH1_EGF-like"/>
</dbReference>
<gene>
    <name evidence="23" type="ORF">POM88_008051</name>
</gene>
<feature type="domain" description="Protein kinase" evidence="21">
    <location>
        <begin position="374"/>
        <end position="657"/>
    </location>
</feature>
<evidence type="ECO:0000313" key="24">
    <source>
        <dbReference type="Proteomes" id="UP001237642"/>
    </source>
</evidence>
<comment type="function">
    <text evidence="17">Serine/threonine-protein kinase that may function as a signaling receptor of extracellular matrix component. Binding to pectin may have significance in the control of cell expansion, morphogenesis and development.</text>
</comment>
<dbReference type="InterPro" id="IPR017441">
    <property type="entry name" value="Protein_kinase_ATP_BS"/>
</dbReference>
<dbReference type="InterPro" id="IPR000742">
    <property type="entry name" value="EGF"/>
</dbReference>
<keyword evidence="12 20" id="KW-1133">Transmembrane helix</keyword>
<keyword evidence="3 18" id="KW-0245">EGF-like domain</keyword>
<dbReference type="PROSITE" id="PS50011">
    <property type="entry name" value="PROTEIN_KINASE_DOM"/>
    <property type="match status" value="1"/>
</dbReference>
<reference evidence="23" key="2">
    <citation type="submission" date="2023-05" db="EMBL/GenBank/DDBJ databases">
        <authorList>
            <person name="Schelkunov M.I."/>
        </authorList>
    </citation>
    <scope>NUCLEOTIDE SEQUENCE</scope>
    <source>
        <strain evidence="23">Hsosn_3</strain>
        <tissue evidence="23">Leaf</tissue>
    </source>
</reference>
<dbReference type="PROSITE" id="PS00108">
    <property type="entry name" value="PROTEIN_KINASE_ST"/>
    <property type="match status" value="1"/>
</dbReference>
<name>A0AAD8J7X7_9APIA</name>
<dbReference type="PROSITE" id="PS01187">
    <property type="entry name" value="EGF_CA"/>
    <property type="match status" value="1"/>
</dbReference>
<dbReference type="FunFam" id="1.10.510.10:FF:000084">
    <property type="entry name" value="Wall-associated receptor kinase 2"/>
    <property type="match status" value="1"/>
</dbReference>
<protein>
    <submittedName>
        <fullName evidence="23">Wall-associated receptor kinase-like 16</fullName>
    </submittedName>
</protein>
<dbReference type="SUPFAM" id="SSF56112">
    <property type="entry name" value="Protein kinase-like (PK-like)"/>
    <property type="match status" value="1"/>
</dbReference>
<dbReference type="GO" id="GO:0005509">
    <property type="term" value="F:calcium ion binding"/>
    <property type="evidence" value="ECO:0007669"/>
    <property type="project" value="InterPro"/>
</dbReference>
<evidence type="ECO:0000256" key="17">
    <source>
        <dbReference type="ARBA" id="ARBA00058961"/>
    </source>
</evidence>
<dbReference type="GO" id="GO:0005524">
    <property type="term" value="F:ATP binding"/>
    <property type="evidence" value="ECO:0007669"/>
    <property type="project" value="UniProtKB-UniRule"/>
</dbReference>
<dbReference type="GO" id="GO:0007166">
    <property type="term" value="P:cell surface receptor signaling pathway"/>
    <property type="evidence" value="ECO:0007669"/>
    <property type="project" value="InterPro"/>
</dbReference>
<comment type="caution">
    <text evidence="18">Lacks conserved residue(s) required for the propagation of feature annotation.</text>
</comment>
<keyword evidence="8" id="KW-0677">Repeat</keyword>
<comment type="catalytic activity">
    <reaction evidence="15">
        <text>L-seryl-[protein] + ATP = O-phospho-L-seryl-[protein] + ADP + H(+)</text>
        <dbReference type="Rhea" id="RHEA:17989"/>
        <dbReference type="Rhea" id="RHEA-COMP:9863"/>
        <dbReference type="Rhea" id="RHEA-COMP:11604"/>
        <dbReference type="ChEBI" id="CHEBI:15378"/>
        <dbReference type="ChEBI" id="CHEBI:29999"/>
        <dbReference type="ChEBI" id="CHEBI:30616"/>
        <dbReference type="ChEBI" id="CHEBI:83421"/>
        <dbReference type="ChEBI" id="CHEBI:456216"/>
    </reaction>
</comment>
<dbReference type="PROSITE" id="PS50026">
    <property type="entry name" value="EGF_3"/>
    <property type="match status" value="1"/>
</dbReference>
<dbReference type="Gene3D" id="2.10.25.10">
    <property type="entry name" value="Laminin"/>
    <property type="match status" value="1"/>
</dbReference>
<evidence type="ECO:0000256" key="6">
    <source>
        <dbReference type="ARBA" id="ARBA00022692"/>
    </source>
</evidence>
<dbReference type="GO" id="GO:0005886">
    <property type="term" value="C:plasma membrane"/>
    <property type="evidence" value="ECO:0007669"/>
    <property type="project" value="TreeGrafter"/>
</dbReference>
<dbReference type="FunFam" id="2.10.25.10:FF:000038">
    <property type="entry name" value="Fibrillin 2"/>
    <property type="match status" value="1"/>
</dbReference>
<evidence type="ECO:0000256" key="8">
    <source>
        <dbReference type="ARBA" id="ARBA00022737"/>
    </source>
</evidence>
<dbReference type="SUPFAM" id="SSF57184">
    <property type="entry name" value="Growth factor receptor domain"/>
    <property type="match status" value="1"/>
</dbReference>
<dbReference type="InterPro" id="IPR045274">
    <property type="entry name" value="WAK-like"/>
</dbReference>
<dbReference type="AlphaFoldDB" id="A0AAD8J7X7"/>
<dbReference type="FunFam" id="3.30.200.20:FF:000043">
    <property type="entry name" value="Wall-associated receptor kinase 2"/>
    <property type="match status" value="1"/>
</dbReference>
<dbReference type="Gene3D" id="1.10.510.10">
    <property type="entry name" value="Transferase(Phosphotransferase) domain 1"/>
    <property type="match status" value="1"/>
</dbReference>
<evidence type="ECO:0000256" key="18">
    <source>
        <dbReference type="PROSITE-ProRule" id="PRU00076"/>
    </source>
</evidence>
<evidence type="ECO:0000256" key="4">
    <source>
        <dbReference type="ARBA" id="ARBA00022553"/>
    </source>
</evidence>
<keyword evidence="10 23" id="KW-0418">Kinase</keyword>
<keyword evidence="13 20" id="KW-0472">Membrane</keyword>
<evidence type="ECO:0000256" key="19">
    <source>
        <dbReference type="PROSITE-ProRule" id="PRU10141"/>
    </source>
</evidence>
<evidence type="ECO:0000256" key="14">
    <source>
        <dbReference type="ARBA" id="ARBA00023157"/>
    </source>
</evidence>
<dbReference type="PANTHER" id="PTHR27005:SF283">
    <property type="entry name" value="OS02G0633066 PROTEIN"/>
    <property type="match status" value="1"/>
</dbReference>
<comment type="caution">
    <text evidence="23">The sequence shown here is derived from an EMBL/GenBank/DDBJ whole genome shotgun (WGS) entry which is preliminary data.</text>
</comment>
<dbReference type="InterPro" id="IPR018097">
    <property type="entry name" value="EGF_Ca-bd_CS"/>
</dbReference>
<proteinExistence type="predicted"/>
<evidence type="ECO:0000256" key="20">
    <source>
        <dbReference type="SAM" id="Phobius"/>
    </source>
</evidence>
<evidence type="ECO:0000313" key="23">
    <source>
        <dbReference type="EMBL" id="KAK1398188.1"/>
    </source>
</evidence>
<feature type="binding site" evidence="19">
    <location>
        <position position="402"/>
    </location>
    <ligand>
        <name>ATP</name>
        <dbReference type="ChEBI" id="CHEBI:30616"/>
    </ligand>
</feature>
<keyword evidence="5" id="KW-0808">Transferase</keyword>
<dbReference type="InterPro" id="IPR009030">
    <property type="entry name" value="Growth_fac_rcpt_cys_sf"/>
</dbReference>
<dbReference type="EMBL" id="JAUIZM010000002">
    <property type="protein sequence ID" value="KAK1398188.1"/>
    <property type="molecule type" value="Genomic_DNA"/>
</dbReference>
<dbReference type="CDD" id="cd14066">
    <property type="entry name" value="STKc_IRAK"/>
    <property type="match status" value="1"/>
</dbReference>
<keyword evidence="9 19" id="KW-0547">Nucleotide-binding</keyword>
<accession>A0AAD8J7X7</accession>
<evidence type="ECO:0000256" key="5">
    <source>
        <dbReference type="ARBA" id="ARBA00022679"/>
    </source>
</evidence>
<evidence type="ECO:0000256" key="7">
    <source>
        <dbReference type="ARBA" id="ARBA00022729"/>
    </source>
</evidence>
<comment type="catalytic activity">
    <reaction evidence="16">
        <text>L-threonyl-[protein] + ATP = O-phospho-L-threonyl-[protein] + ADP + H(+)</text>
        <dbReference type="Rhea" id="RHEA:46608"/>
        <dbReference type="Rhea" id="RHEA-COMP:11060"/>
        <dbReference type="Rhea" id="RHEA-COMP:11605"/>
        <dbReference type="ChEBI" id="CHEBI:15378"/>
        <dbReference type="ChEBI" id="CHEBI:30013"/>
        <dbReference type="ChEBI" id="CHEBI:30616"/>
        <dbReference type="ChEBI" id="CHEBI:61977"/>
        <dbReference type="ChEBI" id="CHEBI:456216"/>
    </reaction>
</comment>
<dbReference type="InterPro" id="IPR000719">
    <property type="entry name" value="Prot_kinase_dom"/>
</dbReference>
<reference evidence="23" key="1">
    <citation type="submission" date="2023-02" db="EMBL/GenBank/DDBJ databases">
        <title>Genome of toxic invasive species Heracleum sosnowskyi carries increased number of genes despite the absence of recent whole-genome duplications.</title>
        <authorList>
            <person name="Schelkunov M."/>
            <person name="Shtratnikova V."/>
            <person name="Makarenko M."/>
            <person name="Klepikova A."/>
            <person name="Omelchenko D."/>
            <person name="Novikova G."/>
            <person name="Obukhova E."/>
            <person name="Bogdanov V."/>
            <person name="Penin A."/>
            <person name="Logacheva M."/>
        </authorList>
    </citation>
    <scope>NUCLEOTIDE SEQUENCE</scope>
    <source>
        <strain evidence="23">Hsosn_3</strain>
        <tissue evidence="23">Leaf</tissue>
    </source>
</reference>
<evidence type="ECO:0000259" key="22">
    <source>
        <dbReference type="PROSITE" id="PS50026"/>
    </source>
</evidence>
<organism evidence="23 24">
    <name type="scientific">Heracleum sosnowskyi</name>
    <dbReference type="NCBI Taxonomy" id="360622"/>
    <lineage>
        <taxon>Eukaryota</taxon>
        <taxon>Viridiplantae</taxon>
        <taxon>Streptophyta</taxon>
        <taxon>Embryophyta</taxon>
        <taxon>Tracheophyta</taxon>
        <taxon>Spermatophyta</taxon>
        <taxon>Magnoliopsida</taxon>
        <taxon>eudicotyledons</taxon>
        <taxon>Gunneridae</taxon>
        <taxon>Pentapetalae</taxon>
        <taxon>asterids</taxon>
        <taxon>campanulids</taxon>
        <taxon>Apiales</taxon>
        <taxon>Apiaceae</taxon>
        <taxon>Apioideae</taxon>
        <taxon>apioid superclade</taxon>
        <taxon>Tordylieae</taxon>
        <taxon>Tordyliinae</taxon>
        <taxon>Heracleum</taxon>
    </lineage>
</organism>
<keyword evidence="7" id="KW-0732">Signal</keyword>
<dbReference type="PROSITE" id="PS00107">
    <property type="entry name" value="PROTEIN_KINASE_ATP"/>
    <property type="match status" value="1"/>
</dbReference>
<dbReference type="Pfam" id="PF00069">
    <property type="entry name" value="Pkinase"/>
    <property type="match status" value="1"/>
</dbReference>
<dbReference type="SMART" id="SM00179">
    <property type="entry name" value="EGF_CA"/>
    <property type="match status" value="1"/>
</dbReference>
<evidence type="ECO:0000259" key="21">
    <source>
        <dbReference type="PROSITE" id="PS50011"/>
    </source>
</evidence>
<keyword evidence="4" id="KW-0597">Phosphoprotein</keyword>
<dbReference type="Proteomes" id="UP001237642">
    <property type="component" value="Unassembled WGS sequence"/>
</dbReference>
<dbReference type="InterPro" id="IPR000152">
    <property type="entry name" value="EGF-type_Asp/Asn_hydroxyl_site"/>
</dbReference>
<evidence type="ECO:0000256" key="13">
    <source>
        <dbReference type="ARBA" id="ARBA00023136"/>
    </source>
</evidence>
<keyword evidence="23" id="KW-0675">Receptor</keyword>
<feature type="transmembrane region" description="Helical" evidence="20">
    <location>
        <begin position="301"/>
        <end position="323"/>
    </location>
</feature>
<dbReference type="CDD" id="cd00054">
    <property type="entry name" value="EGF_CA"/>
    <property type="match status" value="1"/>
</dbReference>
<dbReference type="SMART" id="SM00181">
    <property type="entry name" value="EGF"/>
    <property type="match status" value="2"/>
</dbReference>
<keyword evidence="11 19" id="KW-0067">ATP-binding</keyword>
<dbReference type="Pfam" id="PF07645">
    <property type="entry name" value="EGF_CA"/>
    <property type="match status" value="1"/>
</dbReference>